<evidence type="ECO:0000313" key="7">
    <source>
        <dbReference type="Proteomes" id="UP000754644"/>
    </source>
</evidence>
<comment type="caution">
    <text evidence="6">The sequence shown here is derived from an EMBL/GenBank/DDBJ whole genome shotgun (WGS) entry which is preliminary data.</text>
</comment>
<dbReference type="PANTHER" id="PTHR43213">
    <property type="entry name" value="BIFUNCTIONAL DTTP/UTP PYROPHOSPHATASE/METHYLTRANSFERASE PROTEIN-RELATED"/>
    <property type="match status" value="1"/>
</dbReference>
<evidence type="ECO:0000256" key="2">
    <source>
        <dbReference type="ARBA" id="ARBA00022490"/>
    </source>
</evidence>
<evidence type="ECO:0000256" key="1">
    <source>
        <dbReference type="ARBA" id="ARBA00004496"/>
    </source>
</evidence>
<dbReference type="AlphaFoldDB" id="A0A972VZG3"/>
<dbReference type="CDD" id="cd00555">
    <property type="entry name" value="Maf"/>
    <property type="match status" value="1"/>
</dbReference>
<feature type="site" description="Important for substrate specificity" evidence="5">
    <location>
        <position position="16"/>
    </location>
</feature>
<feature type="site" description="Important for substrate specificity" evidence="5">
    <location>
        <position position="78"/>
    </location>
</feature>
<dbReference type="InterPro" id="IPR003697">
    <property type="entry name" value="Maf-like"/>
</dbReference>
<dbReference type="GO" id="GO:0047429">
    <property type="term" value="F:nucleoside triphosphate diphosphatase activity"/>
    <property type="evidence" value="ECO:0007669"/>
    <property type="project" value="InterPro"/>
</dbReference>
<proteinExistence type="inferred from homology"/>
<feature type="site" description="Important for substrate specificity" evidence="5">
    <location>
        <position position="161"/>
    </location>
</feature>
<comment type="cofactor">
    <cofactor evidence="5">
        <name>a divalent metal cation</name>
        <dbReference type="ChEBI" id="CHEBI:60240"/>
    </cofactor>
</comment>
<keyword evidence="4 5" id="KW-0546">Nucleotide metabolism</keyword>
<comment type="similarity">
    <text evidence="5">Belongs to the Maf family. YceF subfamily.</text>
</comment>
<keyword evidence="2 5" id="KW-0963">Cytoplasm</keyword>
<dbReference type="GO" id="GO:0009117">
    <property type="term" value="P:nucleotide metabolic process"/>
    <property type="evidence" value="ECO:0007669"/>
    <property type="project" value="UniProtKB-KW"/>
</dbReference>
<keyword evidence="3 5" id="KW-0378">Hydrolase</keyword>
<evidence type="ECO:0000256" key="3">
    <source>
        <dbReference type="ARBA" id="ARBA00022801"/>
    </source>
</evidence>
<dbReference type="HAMAP" id="MF_00528">
    <property type="entry name" value="Maf"/>
    <property type="match status" value="1"/>
</dbReference>
<comment type="caution">
    <text evidence="5">Lacks conserved residue(s) required for the propagation of feature annotation.</text>
</comment>
<comment type="subcellular location">
    <subcellularLocation>
        <location evidence="1 5">Cytoplasm</location>
    </subcellularLocation>
</comment>
<dbReference type="PIRSF" id="PIRSF006305">
    <property type="entry name" value="Maf"/>
    <property type="match status" value="1"/>
</dbReference>
<evidence type="ECO:0000256" key="5">
    <source>
        <dbReference type="HAMAP-Rule" id="MF_00528"/>
    </source>
</evidence>
<comment type="function">
    <text evidence="5">Nucleoside triphosphate pyrophosphatase that hydrolyzes 7-methyl-GTP (m(7)GTP). May have a dual role in cell division arrest and in preventing the incorporation of modified nucleotides into cellular nucleic acids.</text>
</comment>
<dbReference type="InterPro" id="IPR029001">
    <property type="entry name" value="ITPase-like_fam"/>
</dbReference>
<dbReference type="Pfam" id="PF02545">
    <property type="entry name" value="Maf"/>
    <property type="match status" value="1"/>
</dbReference>
<evidence type="ECO:0000256" key="4">
    <source>
        <dbReference type="ARBA" id="ARBA00023080"/>
    </source>
</evidence>
<dbReference type="SUPFAM" id="SSF52972">
    <property type="entry name" value="ITPase-like"/>
    <property type="match status" value="1"/>
</dbReference>
<accession>A0A972VZG3</accession>
<feature type="active site" description="Proton acceptor" evidence="5">
    <location>
        <position position="77"/>
    </location>
</feature>
<dbReference type="Gene3D" id="3.90.950.10">
    <property type="match status" value="1"/>
</dbReference>
<dbReference type="Proteomes" id="UP000754644">
    <property type="component" value="Unassembled WGS sequence"/>
</dbReference>
<dbReference type="EC" id="3.6.1.-" evidence="5"/>
<reference evidence="6" key="1">
    <citation type="submission" date="2020-05" db="EMBL/GenBank/DDBJ databases">
        <title>Sulfur intermediates as new biogeochemical hubs in an aquatic model microbial ecosystem.</title>
        <authorList>
            <person name="Vigneron A."/>
        </authorList>
    </citation>
    <scope>NUCLEOTIDE SEQUENCE</scope>
    <source>
        <strain evidence="6">Bin.250</strain>
    </source>
</reference>
<organism evidence="6 7">
    <name type="scientific">SAR86 cluster bacterium</name>
    <dbReference type="NCBI Taxonomy" id="2030880"/>
    <lineage>
        <taxon>Bacteria</taxon>
        <taxon>Pseudomonadati</taxon>
        <taxon>Pseudomonadota</taxon>
        <taxon>Gammaproteobacteria</taxon>
        <taxon>SAR86 cluster</taxon>
    </lineage>
</organism>
<name>A0A972VZG3_9GAMM</name>
<sequence length="202" mass="22050">MSISQQSLILASTSQYRREILAKLTLPFIQVQPDFDEIPIPGEAPVSMAERFAAGKALAVASDSLYSASENLVIGSDQVVVVNNQILGKPGNLERARAQLLLCSDQWVTYTSAFCIACGGAILVLEHDDYAVKFRPLSGAEIDRYLALEQPYDCAGSIKAEGLGIALMAETRGQDVNTLYGLPLMRLAQRLREHQIDPLKQL</sequence>
<dbReference type="GO" id="GO:0005737">
    <property type="term" value="C:cytoplasm"/>
    <property type="evidence" value="ECO:0007669"/>
    <property type="project" value="UniProtKB-SubCell"/>
</dbReference>
<evidence type="ECO:0000313" key="6">
    <source>
        <dbReference type="EMBL" id="NQV66473.1"/>
    </source>
</evidence>
<dbReference type="PANTHER" id="PTHR43213:SF10">
    <property type="entry name" value="7-METHYL-GTP PYROPHOSPHATASE"/>
    <property type="match status" value="1"/>
</dbReference>
<protein>
    <recommendedName>
        <fullName evidence="5">7-methyl-GTP pyrophosphatase</fullName>
        <shortName evidence="5">m(7)GTP pyrophosphatase</shortName>
        <ecNumber evidence="5">3.6.1.-</ecNumber>
    </recommendedName>
</protein>
<dbReference type="EMBL" id="JABMOJ010000524">
    <property type="protein sequence ID" value="NQV66473.1"/>
    <property type="molecule type" value="Genomic_DNA"/>
</dbReference>
<gene>
    <name evidence="6" type="ORF">HQ497_14015</name>
</gene>
<comment type="catalytic activity">
    <reaction evidence="5">
        <text>N(7)-methyl-GTP + H2O = N(7)-methyl-GMP + diphosphate + H(+)</text>
        <dbReference type="Rhea" id="RHEA:58744"/>
        <dbReference type="ChEBI" id="CHEBI:15377"/>
        <dbReference type="ChEBI" id="CHEBI:15378"/>
        <dbReference type="ChEBI" id="CHEBI:33019"/>
        <dbReference type="ChEBI" id="CHEBI:58285"/>
        <dbReference type="ChEBI" id="CHEBI:87133"/>
    </reaction>
</comment>